<comment type="caution">
    <text evidence="2">The sequence shown here is derived from an EMBL/GenBank/DDBJ whole genome shotgun (WGS) entry which is preliminary data.</text>
</comment>
<evidence type="ECO:0000256" key="1">
    <source>
        <dbReference type="SAM" id="SignalP"/>
    </source>
</evidence>
<proteinExistence type="predicted"/>
<feature type="signal peptide" evidence="1">
    <location>
        <begin position="1"/>
        <end position="23"/>
    </location>
</feature>
<organism evidence="2 3">
    <name type="scientific">Tumebacillus lipolyticus</name>
    <dbReference type="NCBI Taxonomy" id="1280370"/>
    <lineage>
        <taxon>Bacteria</taxon>
        <taxon>Bacillati</taxon>
        <taxon>Bacillota</taxon>
        <taxon>Bacilli</taxon>
        <taxon>Bacillales</taxon>
        <taxon>Alicyclobacillaceae</taxon>
        <taxon>Tumebacillus</taxon>
    </lineage>
</organism>
<dbReference type="RefSeq" id="WP_386043285.1">
    <property type="nucleotide sequence ID" value="NZ_JBHUIO010000002.1"/>
</dbReference>
<protein>
    <submittedName>
        <fullName evidence="2">Uncharacterized protein</fullName>
    </submittedName>
</protein>
<dbReference type="Proteomes" id="UP001597343">
    <property type="component" value="Unassembled WGS sequence"/>
</dbReference>
<gene>
    <name evidence="2" type="ORF">ACFSOY_00570</name>
</gene>
<evidence type="ECO:0000313" key="2">
    <source>
        <dbReference type="EMBL" id="MFD2168509.1"/>
    </source>
</evidence>
<keyword evidence="1" id="KW-0732">Signal</keyword>
<feature type="chain" id="PRO_5047541738" evidence="1">
    <location>
        <begin position="24"/>
        <end position="154"/>
    </location>
</feature>
<reference evidence="3" key="1">
    <citation type="journal article" date="2019" name="Int. J. Syst. Evol. Microbiol.">
        <title>The Global Catalogue of Microorganisms (GCM) 10K type strain sequencing project: providing services to taxonomists for standard genome sequencing and annotation.</title>
        <authorList>
            <consortium name="The Broad Institute Genomics Platform"/>
            <consortium name="The Broad Institute Genome Sequencing Center for Infectious Disease"/>
            <person name="Wu L."/>
            <person name="Ma J."/>
        </authorList>
    </citation>
    <scope>NUCLEOTIDE SEQUENCE [LARGE SCALE GENOMIC DNA]</scope>
    <source>
        <strain evidence="3">CGMCC 1.13574</strain>
    </source>
</reference>
<evidence type="ECO:0000313" key="3">
    <source>
        <dbReference type="Proteomes" id="UP001597343"/>
    </source>
</evidence>
<sequence>MKKALLALVAAGTVVALPTASFAAESSWFPSGSVVKHLANSNAIIYPEVSSKAFGTLAIPSKAERFIGTITTNGVTSMGSANSGGGFSSMFGILYKKGSSVIYSIGVPEGKYSAINLSNNNPSSEYYLPVGTYDVYIYNPSVILEYANGVLYWD</sequence>
<dbReference type="EMBL" id="JBHUIO010000002">
    <property type="protein sequence ID" value="MFD2168509.1"/>
    <property type="molecule type" value="Genomic_DNA"/>
</dbReference>
<keyword evidence="3" id="KW-1185">Reference proteome</keyword>
<name>A0ABW4ZT56_9BACL</name>
<accession>A0ABW4ZT56</accession>